<dbReference type="EMBL" id="LN829119">
    <property type="protein sequence ID" value="CPR16585.1"/>
    <property type="molecule type" value="Genomic_DNA"/>
</dbReference>
<dbReference type="Proteomes" id="UP000033187">
    <property type="component" value="Chromosome 1"/>
</dbReference>
<evidence type="ECO:0000256" key="2">
    <source>
        <dbReference type="ARBA" id="ARBA00022679"/>
    </source>
</evidence>
<dbReference type="Gene3D" id="1.20.1050.10">
    <property type="match status" value="1"/>
</dbReference>
<keyword evidence="2 6" id="KW-0808">Transferase</keyword>
<dbReference type="SUPFAM" id="SSF52833">
    <property type="entry name" value="Thioredoxin-like"/>
    <property type="match status" value="1"/>
</dbReference>
<evidence type="ECO:0000313" key="7">
    <source>
        <dbReference type="Proteomes" id="UP000033187"/>
    </source>
</evidence>
<protein>
    <submittedName>
        <fullName evidence="6">Glutathione S-transferase-like protein</fullName>
    </submittedName>
</protein>
<dbReference type="SUPFAM" id="SSF47616">
    <property type="entry name" value="GST C-terminal domain-like"/>
    <property type="match status" value="1"/>
</dbReference>
<dbReference type="PROSITE" id="PS50404">
    <property type="entry name" value="GST_NTER"/>
    <property type="match status" value="1"/>
</dbReference>
<gene>
    <name evidence="6" type="ORF">YBN1229_v1_0876</name>
</gene>
<evidence type="ECO:0000313" key="6">
    <source>
        <dbReference type="EMBL" id="CPR16585.1"/>
    </source>
</evidence>
<dbReference type="CDD" id="cd03047">
    <property type="entry name" value="GST_N_2"/>
    <property type="match status" value="1"/>
</dbReference>
<feature type="domain" description="GST C-terminal" evidence="5">
    <location>
        <begin position="85"/>
        <end position="210"/>
    </location>
</feature>
<dbReference type="Pfam" id="PF02798">
    <property type="entry name" value="GST_N"/>
    <property type="match status" value="1"/>
</dbReference>
<accession>A0A0D6JCM2</accession>
<dbReference type="Gene3D" id="3.40.30.10">
    <property type="entry name" value="Glutaredoxin"/>
    <property type="match status" value="1"/>
</dbReference>
<organism evidence="6 7">
    <name type="scientific">Candidatus Filomicrobium marinum</name>
    <dbReference type="NCBI Taxonomy" id="1608628"/>
    <lineage>
        <taxon>Bacteria</taxon>
        <taxon>Pseudomonadati</taxon>
        <taxon>Pseudomonadota</taxon>
        <taxon>Alphaproteobacteria</taxon>
        <taxon>Hyphomicrobiales</taxon>
        <taxon>Hyphomicrobiaceae</taxon>
        <taxon>Filomicrobium</taxon>
    </lineage>
</organism>
<reference evidence="7" key="1">
    <citation type="submission" date="2015-02" db="EMBL/GenBank/DDBJ databases">
        <authorList>
            <person name="Chooi Y.-H."/>
        </authorList>
    </citation>
    <scope>NUCLEOTIDE SEQUENCE [LARGE SCALE GENOMIC DNA]</scope>
    <source>
        <strain evidence="7">strain Y</strain>
    </source>
</reference>
<dbReference type="SFLD" id="SFLDG00358">
    <property type="entry name" value="Main_(cytGST)"/>
    <property type="match status" value="1"/>
</dbReference>
<dbReference type="RefSeq" id="WP_197540879.1">
    <property type="nucleotide sequence ID" value="NZ_LN829118.1"/>
</dbReference>
<sequence length="213" mass="24315">MVLRIWGRVTSINVQKVLWAADEIGLSYERVDVGGEFGKTDTPEYLALNPNKKIPVIQDGDFVLWESNAIVRYLAEAYGVLAPAELEDRALAGQWSDWSLSSLYSDLITNCFHQHIRVTAENRDHALIAAASERLVEQFTILDRHLEGRSFIVGDALSFADIVVGALMFRYYTMPIQHVEAPNVEAWYQRLQERSAYREHVMRDWQQMKIAGA</sequence>
<evidence type="ECO:0000256" key="1">
    <source>
        <dbReference type="ARBA" id="ARBA00007409"/>
    </source>
</evidence>
<dbReference type="PANTHER" id="PTHR44051:SF19">
    <property type="entry name" value="DISULFIDE-BOND OXIDOREDUCTASE YFCG"/>
    <property type="match status" value="1"/>
</dbReference>
<dbReference type="InterPro" id="IPR036282">
    <property type="entry name" value="Glutathione-S-Trfase_C_sf"/>
</dbReference>
<dbReference type="GO" id="GO:0016740">
    <property type="term" value="F:transferase activity"/>
    <property type="evidence" value="ECO:0007669"/>
    <property type="project" value="UniProtKB-KW"/>
</dbReference>
<dbReference type="InterPro" id="IPR036249">
    <property type="entry name" value="Thioredoxin-like_sf"/>
</dbReference>
<evidence type="ECO:0000259" key="5">
    <source>
        <dbReference type="PROSITE" id="PS50405"/>
    </source>
</evidence>
<dbReference type="PROSITE" id="PS50405">
    <property type="entry name" value="GST_CTER"/>
    <property type="match status" value="1"/>
</dbReference>
<dbReference type="SFLD" id="SFLDG01150">
    <property type="entry name" value="Main.1:_Beta-like"/>
    <property type="match status" value="1"/>
</dbReference>
<dbReference type="AlphaFoldDB" id="A0A0D6JCM2"/>
<dbReference type="PANTHER" id="PTHR44051">
    <property type="entry name" value="GLUTATHIONE S-TRANSFERASE-RELATED"/>
    <property type="match status" value="1"/>
</dbReference>
<dbReference type="FunFam" id="3.40.30.10:FF:000039">
    <property type="entry name" value="Glutathione S-transferase domain"/>
    <property type="match status" value="1"/>
</dbReference>
<dbReference type="SFLD" id="SFLDS00019">
    <property type="entry name" value="Glutathione_Transferase_(cytos"/>
    <property type="match status" value="1"/>
</dbReference>
<name>A0A0D6JCM2_9HYPH</name>
<keyword evidence="7" id="KW-1185">Reference proteome</keyword>
<dbReference type="InterPro" id="IPR004045">
    <property type="entry name" value="Glutathione_S-Trfase_N"/>
</dbReference>
<comment type="similarity">
    <text evidence="1 3">Belongs to the GST superfamily.</text>
</comment>
<evidence type="ECO:0000256" key="3">
    <source>
        <dbReference type="RuleBase" id="RU003494"/>
    </source>
</evidence>
<dbReference type="InterPro" id="IPR040079">
    <property type="entry name" value="Glutathione_S-Trfase"/>
</dbReference>
<dbReference type="Pfam" id="PF00043">
    <property type="entry name" value="GST_C"/>
    <property type="match status" value="1"/>
</dbReference>
<dbReference type="InterPro" id="IPR010987">
    <property type="entry name" value="Glutathione-S-Trfase_C-like"/>
</dbReference>
<evidence type="ECO:0000259" key="4">
    <source>
        <dbReference type="PROSITE" id="PS50404"/>
    </source>
</evidence>
<dbReference type="KEGG" id="fiy:BN1229_v1_0876"/>
<feature type="domain" description="GST N-terminal" evidence="4">
    <location>
        <begin position="1"/>
        <end position="82"/>
    </location>
</feature>
<dbReference type="InterPro" id="IPR004046">
    <property type="entry name" value="GST_C"/>
</dbReference>
<dbReference type="KEGG" id="fil:BN1229_v1_0871"/>
<proteinExistence type="inferred from homology"/>